<protein>
    <submittedName>
        <fullName evidence="2">Uncharacterized protein</fullName>
    </submittedName>
</protein>
<name>A0AAD1TFA5_PELCU</name>
<proteinExistence type="predicted"/>
<evidence type="ECO:0000313" key="2">
    <source>
        <dbReference type="EMBL" id="CAH2325693.1"/>
    </source>
</evidence>
<gene>
    <name evidence="2" type="ORF">PECUL_23A016266</name>
</gene>
<sequence>MLKEASDGTGANSLSFSPEQCSPTSEDRNWGRLQQALPTRADLAAVNSTLQASIRADIQVLQDDILGLNNGVGDASSPIAFIRALCPRGPHDAPPRDVVCCLEAFQTKESR</sequence>
<dbReference type="AlphaFoldDB" id="A0AAD1TFA5"/>
<evidence type="ECO:0000313" key="3">
    <source>
        <dbReference type="Proteomes" id="UP001295444"/>
    </source>
</evidence>
<reference evidence="2" key="1">
    <citation type="submission" date="2022-03" db="EMBL/GenBank/DDBJ databases">
        <authorList>
            <person name="Alioto T."/>
            <person name="Alioto T."/>
            <person name="Gomez Garrido J."/>
        </authorList>
    </citation>
    <scope>NUCLEOTIDE SEQUENCE</scope>
</reference>
<dbReference type="Proteomes" id="UP001295444">
    <property type="component" value="Chromosome 12"/>
</dbReference>
<feature type="region of interest" description="Disordered" evidence="1">
    <location>
        <begin position="1"/>
        <end position="29"/>
    </location>
</feature>
<keyword evidence="3" id="KW-1185">Reference proteome</keyword>
<dbReference type="EMBL" id="OW240923">
    <property type="protein sequence ID" value="CAH2325693.1"/>
    <property type="molecule type" value="Genomic_DNA"/>
</dbReference>
<accession>A0AAD1TFA5</accession>
<feature type="compositionally biased region" description="Polar residues" evidence="1">
    <location>
        <begin position="9"/>
        <end position="24"/>
    </location>
</feature>
<organism evidence="2 3">
    <name type="scientific">Pelobates cultripes</name>
    <name type="common">Western spadefoot toad</name>
    <dbReference type="NCBI Taxonomy" id="61616"/>
    <lineage>
        <taxon>Eukaryota</taxon>
        <taxon>Metazoa</taxon>
        <taxon>Chordata</taxon>
        <taxon>Craniata</taxon>
        <taxon>Vertebrata</taxon>
        <taxon>Euteleostomi</taxon>
        <taxon>Amphibia</taxon>
        <taxon>Batrachia</taxon>
        <taxon>Anura</taxon>
        <taxon>Pelobatoidea</taxon>
        <taxon>Pelobatidae</taxon>
        <taxon>Pelobates</taxon>
    </lineage>
</organism>
<evidence type="ECO:0000256" key="1">
    <source>
        <dbReference type="SAM" id="MobiDB-lite"/>
    </source>
</evidence>